<organism evidence="3">
    <name type="scientific">Rodentolepis nana</name>
    <name type="common">Dwarf tapeworm</name>
    <name type="synonym">Hymenolepis nana</name>
    <dbReference type="NCBI Taxonomy" id="102285"/>
    <lineage>
        <taxon>Eukaryota</taxon>
        <taxon>Metazoa</taxon>
        <taxon>Spiralia</taxon>
        <taxon>Lophotrochozoa</taxon>
        <taxon>Platyhelminthes</taxon>
        <taxon>Cestoda</taxon>
        <taxon>Eucestoda</taxon>
        <taxon>Cyclophyllidea</taxon>
        <taxon>Hymenolepididae</taxon>
        <taxon>Rodentolepis</taxon>
    </lineage>
</organism>
<reference evidence="1 2" key="2">
    <citation type="submission" date="2018-11" db="EMBL/GenBank/DDBJ databases">
        <authorList>
            <consortium name="Pathogen Informatics"/>
        </authorList>
    </citation>
    <scope>NUCLEOTIDE SEQUENCE [LARGE SCALE GENOMIC DNA]</scope>
</reference>
<gene>
    <name evidence="1" type="ORF">HNAJ_LOCUS6472</name>
</gene>
<sequence>MIPFPPGWTPNQVGLPVFRAGHRIRWVFCVFRAGHRIRLHRGHEAPVGYIEGMWVECITISSCRLHRGMWVECILSICEGVSLSNRVRYVV</sequence>
<dbReference type="Proteomes" id="UP000278807">
    <property type="component" value="Unassembled WGS sequence"/>
</dbReference>
<accession>A0A0R3THD4</accession>
<proteinExistence type="predicted"/>
<protein>
    <submittedName>
        <fullName evidence="3">Cupin domain-containing protein</fullName>
    </submittedName>
</protein>
<dbReference type="EMBL" id="UZAE01007165">
    <property type="protein sequence ID" value="VDO02332.1"/>
    <property type="molecule type" value="Genomic_DNA"/>
</dbReference>
<evidence type="ECO:0000313" key="2">
    <source>
        <dbReference type="Proteomes" id="UP000278807"/>
    </source>
</evidence>
<dbReference type="WBParaSite" id="HNAJ_0000647501-mRNA-1">
    <property type="protein sequence ID" value="HNAJ_0000647501-mRNA-1"/>
    <property type="gene ID" value="HNAJ_0000647501"/>
</dbReference>
<evidence type="ECO:0000313" key="3">
    <source>
        <dbReference type="WBParaSite" id="HNAJ_0000647501-mRNA-1"/>
    </source>
</evidence>
<name>A0A0R3THD4_RODNA</name>
<dbReference type="AlphaFoldDB" id="A0A0R3THD4"/>
<keyword evidence="2" id="KW-1185">Reference proteome</keyword>
<reference evidence="3" key="1">
    <citation type="submission" date="2017-02" db="UniProtKB">
        <authorList>
            <consortium name="WormBaseParasite"/>
        </authorList>
    </citation>
    <scope>IDENTIFICATION</scope>
</reference>
<evidence type="ECO:0000313" key="1">
    <source>
        <dbReference type="EMBL" id="VDO02332.1"/>
    </source>
</evidence>